<evidence type="ECO:0000313" key="2">
    <source>
        <dbReference type="EMBL" id="KAL1615591.1"/>
    </source>
</evidence>
<gene>
    <name evidence="2" type="ORF">SLS56_011761</name>
</gene>
<evidence type="ECO:0000256" key="1">
    <source>
        <dbReference type="SAM" id="MobiDB-lite"/>
    </source>
</evidence>
<dbReference type="Gene3D" id="3.30.710.10">
    <property type="entry name" value="Potassium Channel Kv1.1, Chain A"/>
    <property type="match status" value="1"/>
</dbReference>
<dbReference type="Proteomes" id="UP001521116">
    <property type="component" value="Unassembled WGS sequence"/>
</dbReference>
<name>A0ABR3SAR2_9PEZI</name>
<reference evidence="2 3" key="1">
    <citation type="submission" date="2024-02" db="EMBL/GenBank/DDBJ databases">
        <title>De novo assembly and annotation of 12 fungi associated with fruit tree decline syndrome in Ontario, Canada.</title>
        <authorList>
            <person name="Sulman M."/>
            <person name="Ellouze W."/>
            <person name="Ilyukhin E."/>
        </authorList>
    </citation>
    <scope>NUCLEOTIDE SEQUENCE [LARGE SCALE GENOMIC DNA]</scope>
    <source>
        <strain evidence="2 3">M1-105</strain>
    </source>
</reference>
<feature type="region of interest" description="Disordered" evidence="1">
    <location>
        <begin position="197"/>
        <end position="237"/>
    </location>
</feature>
<comment type="caution">
    <text evidence="2">The sequence shown here is derived from an EMBL/GenBank/DDBJ whole genome shotgun (WGS) entry which is preliminary data.</text>
</comment>
<evidence type="ECO:0000313" key="3">
    <source>
        <dbReference type="Proteomes" id="UP001521116"/>
    </source>
</evidence>
<dbReference type="InterPro" id="IPR011333">
    <property type="entry name" value="SKP1/BTB/POZ_sf"/>
</dbReference>
<keyword evidence="3" id="KW-1185">Reference proteome</keyword>
<sequence>MSSSYSPQGPHAERSDDVLRHLWASKDWADILVICTDNKEIKAHRAVYAPSTFRTAHKRRWTTGRINLTEEAEIVEGLLEHLYGVEVSLMKPFNASESSEQPELQNLRQQLMKLVQQYKCADKAVEDPATILDIASAVYESTPYFDIELRSAIITQVQGHLDTILSTDETASALLENHELNLDILRRVAPILRQQTEALSSGGSGGPTPPTTPTKKRKSPRIGTHTPGTYAFRGRWS</sequence>
<proteinExistence type="predicted"/>
<accession>A0ABR3SAR2</accession>
<organism evidence="2 3">
    <name type="scientific">Neofusicoccum ribis</name>
    <dbReference type="NCBI Taxonomy" id="45134"/>
    <lineage>
        <taxon>Eukaryota</taxon>
        <taxon>Fungi</taxon>
        <taxon>Dikarya</taxon>
        <taxon>Ascomycota</taxon>
        <taxon>Pezizomycotina</taxon>
        <taxon>Dothideomycetes</taxon>
        <taxon>Dothideomycetes incertae sedis</taxon>
        <taxon>Botryosphaeriales</taxon>
        <taxon>Botryosphaeriaceae</taxon>
        <taxon>Neofusicoccum</taxon>
    </lineage>
</organism>
<protein>
    <recommendedName>
        <fullName evidence="4">BTB domain-containing protein</fullName>
    </recommendedName>
</protein>
<dbReference type="EMBL" id="JAJVDC020000306">
    <property type="protein sequence ID" value="KAL1615591.1"/>
    <property type="molecule type" value="Genomic_DNA"/>
</dbReference>
<evidence type="ECO:0008006" key="4">
    <source>
        <dbReference type="Google" id="ProtNLM"/>
    </source>
</evidence>